<gene>
    <name evidence="1" type="ORF">HPB50_017046</name>
</gene>
<accession>A0ACB7TLR7</accession>
<comment type="caution">
    <text evidence="1">The sequence shown here is derived from an EMBL/GenBank/DDBJ whole genome shotgun (WGS) entry which is preliminary data.</text>
</comment>
<organism evidence="1 2">
    <name type="scientific">Hyalomma asiaticum</name>
    <name type="common">Tick</name>
    <dbReference type="NCBI Taxonomy" id="266040"/>
    <lineage>
        <taxon>Eukaryota</taxon>
        <taxon>Metazoa</taxon>
        <taxon>Ecdysozoa</taxon>
        <taxon>Arthropoda</taxon>
        <taxon>Chelicerata</taxon>
        <taxon>Arachnida</taxon>
        <taxon>Acari</taxon>
        <taxon>Parasitiformes</taxon>
        <taxon>Ixodida</taxon>
        <taxon>Ixodoidea</taxon>
        <taxon>Ixodidae</taxon>
        <taxon>Hyalomminae</taxon>
        <taxon>Hyalomma</taxon>
    </lineage>
</organism>
<keyword evidence="2" id="KW-1185">Reference proteome</keyword>
<evidence type="ECO:0000313" key="2">
    <source>
        <dbReference type="Proteomes" id="UP000821845"/>
    </source>
</evidence>
<name>A0ACB7TLR7_HYAAI</name>
<dbReference type="EMBL" id="CM023481">
    <property type="protein sequence ID" value="KAH6947084.1"/>
    <property type="molecule type" value="Genomic_DNA"/>
</dbReference>
<reference evidence="1" key="1">
    <citation type="submission" date="2020-05" db="EMBL/GenBank/DDBJ databases">
        <title>Large-scale comparative analyses of tick genomes elucidate their genetic diversity and vector capacities.</title>
        <authorList>
            <person name="Jia N."/>
            <person name="Wang J."/>
            <person name="Shi W."/>
            <person name="Du L."/>
            <person name="Sun Y."/>
            <person name="Zhan W."/>
            <person name="Jiang J."/>
            <person name="Wang Q."/>
            <person name="Zhang B."/>
            <person name="Ji P."/>
            <person name="Sakyi L.B."/>
            <person name="Cui X."/>
            <person name="Yuan T."/>
            <person name="Jiang B."/>
            <person name="Yang W."/>
            <person name="Lam T.T.-Y."/>
            <person name="Chang Q."/>
            <person name="Ding S."/>
            <person name="Wang X."/>
            <person name="Zhu J."/>
            <person name="Ruan X."/>
            <person name="Zhao L."/>
            <person name="Wei J."/>
            <person name="Que T."/>
            <person name="Du C."/>
            <person name="Cheng J."/>
            <person name="Dai P."/>
            <person name="Han X."/>
            <person name="Huang E."/>
            <person name="Gao Y."/>
            <person name="Liu J."/>
            <person name="Shao H."/>
            <person name="Ye R."/>
            <person name="Li L."/>
            <person name="Wei W."/>
            <person name="Wang X."/>
            <person name="Wang C."/>
            <person name="Yang T."/>
            <person name="Huo Q."/>
            <person name="Li W."/>
            <person name="Guo W."/>
            <person name="Chen H."/>
            <person name="Zhou L."/>
            <person name="Ni X."/>
            <person name="Tian J."/>
            <person name="Zhou Y."/>
            <person name="Sheng Y."/>
            <person name="Liu T."/>
            <person name="Pan Y."/>
            <person name="Xia L."/>
            <person name="Li J."/>
            <person name="Zhao F."/>
            <person name="Cao W."/>
        </authorList>
    </citation>
    <scope>NUCLEOTIDE SEQUENCE</scope>
    <source>
        <strain evidence="1">Hyas-2018</strain>
    </source>
</reference>
<protein>
    <submittedName>
        <fullName evidence="1">Uncharacterized protein</fullName>
    </submittedName>
</protein>
<sequence>MEDSSESDESSGSPGTMSRQLPGTPPYYTALRNGVFRGTVAWFSETVAPKYKLVWKVNGGRAGDAERAQYFFATSQDAPDVCEVARRLEGQDHVFLHPRYIGHCVLRESFVSTRKYRIRGSDPTPANGEQPQADKGASASRNGKSSVAVSGDGTDGDSDSHLKRNKSQEICEAALEEMVTDEDEADNKD</sequence>
<evidence type="ECO:0000313" key="1">
    <source>
        <dbReference type="EMBL" id="KAH6947084.1"/>
    </source>
</evidence>
<dbReference type="Proteomes" id="UP000821845">
    <property type="component" value="Chromosome 1"/>
</dbReference>
<proteinExistence type="predicted"/>